<sequence>MAILRERQSDAATIKRFTRRRHHQALHKTPPRVHAYNVSLIAVLKRLTFLLLVFGVALEPLGAQAGFRVGTTSQDVATAETMAEGMPCCPDEAPLRPACPKVCPLMAVCMTASIPATPESSTLGGRSILALAQLVPLDDQSRSGPVADPR</sequence>
<dbReference type="EMBL" id="CP081869">
    <property type="protein sequence ID" value="QZO00345.1"/>
    <property type="molecule type" value="Genomic_DNA"/>
</dbReference>
<proteinExistence type="predicted"/>
<protein>
    <submittedName>
        <fullName evidence="2">Uncharacterized protein</fullName>
    </submittedName>
</protein>
<evidence type="ECO:0000313" key="2">
    <source>
        <dbReference type="EMBL" id="QZO00345.1"/>
    </source>
</evidence>
<keyword evidence="1" id="KW-1133">Transmembrane helix</keyword>
<dbReference type="AlphaFoldDB" id="A0A9E6RAM9"/>
<gene>
    <name evidence="2" type="ORF">K6K41_00705</name>
</gene>
<reference evidence="2" key="1">
    <citation type="submission" date="2021-08" db="EMBL/GenBank/DDBJ databases">
        <authorList>
            <person name="Zhang H."/>
            <person name="Xu M."/>
            <person name="Yu Z."/>
            <person name="Yang L."/>
            <person name="Cai Y."/>
        </authorList>
    </citation>
    <scope>NUCLEOTIDE SEQUENCE</scope>
    <source>
        <strain evidence="2">CHL1</strain>
    </source>
</reference>
<keyword evidence="3" id="KW-1185">Reference proteome</keyword>
<dbReference type="KEGG" id="cmet:K6K41_00705"/>
<name>A0A9E6RAM9_9HYPH</name>
<organism evidence="2 3">
    <name type="scientific">Chenggangzhangella methanolivorans</name>
    <dbReference type="NCBI Taxonomy" id="1437009"/>
    <lineage>
        <taxon>Bacteria</taxon>
        <taxon>Pseudomonadati</taxon>
        <taxon>Pseudomonadota</taxon>
        <taxon>Alphaproteobacteria</taxon>
        <taxon>Hyphomicrobiales</taxon>
        <taxon>Methylopilaceae</taxon>
        <taxon>Chenggangzhangella</taxon>
    </lineage>
</organism>
<keyword evidence="1" id="KW-0812">Transmembrane</keyword>
<feature type="transmembrane region" description="Helical" evidence="1">
    <location>
        <begin position="36"/>
        <end position="58"/>
    </location>
</feature>
<keyword evidence="1" id="KW-0472">Membrane</keyword>
<dbReference type="RefSeq" id="WP_261403539.1">
    <property type="nucleotide sequence ID" value="NZ_CP081869.1"/>
</dbReference>
<accession>A0A9E6RAM9</accession>
<evidence type="ECO:0000256" key="1">
    <source>
        <dbReference type="SAM" id="Phobius"/>
    </source>
</evidence>
<evidence type="ECO:0000313" key="3">
    <source>
        <dbReference type="Proteomes" id="UP000825701"/>
    </source>
</evidence>
<dbReference type="Proteomes" id="UP000825701">
    <property type="component" value="Chromosome"/>
</dbReference>